<organism evidence="1 2">
    <name type="scientific">Trifolium subterraneum</name>
    <name type="common">Subterranean clover</name>
    <dbReference type="NCBI Taxonomy" id="3900"/>
    <lineage>
        <taxon>Eukaryota</taxon>
        <taxon>Viridiplantae</taxon>
        <taxon>Streptophyta</taxon>
        <taxon>Embryophyta</taxon>
        <taxon>Tracheophyta</taxon>
        <taxon>Spermatophyta</taxon>
        <taxon>Magnoliopsida</taxon>
        <taxon>eudicotyledons</taxon>
        <taxon>Gunneridae</taxon>
        <taxon>Pentapetalae</taxon>
        <taxon>rosids</taxon>
        <taxon>fabids</taxon>
        <taxon>Fabales</taxon>
        <taxon>Fabaceae</taxon>
        <taxon>Papilionoideae</taxon>
        <taxon>50 kb inversion clade</taxon>
        <taxon>NPAAA clade</taxon>
        <taxon>Hologalegina</taxon>
        <taxon>IRL clade</taxon>
        <taxon>Trifolieae</taxon>
        <taxon>Trifolium</taxon>
    </lineage>
</organism>
<accession>A0A2Z6PER8</accession>
<sequence>MQAYLKKYETMTERYNLNLGPVKTKHPQHHYESKSYMHQRGTYLVLIGVSLPKYKAYLDGHLSSICGHCADAKC</sequence>
<proteinExistence type="predicted"/>
<dbReference type="EMBL" id="DF974530">
    <property type="protein sequence ID" value="GAU49200.1"/>
    <property type="molecule type" value="Genomic_DNA"/>
</dbReference>
<dbReference type="AlphaFoldDB" id="A0A2Z6PER8"/>
<keyword evidence="2" id="KW-1185">Reference proteome</keyword>
<evidence type="ECO:0000313" key="2">
    <source>
        <dbReference type="Proteomes" id="UP000242715"/>
    </source>
</evidence>
<name>A0A2Z6PER8_TRISU</name>
<protein>
    <submittedName>
        <fullName evidence="1">Uncharacterized protein</fullName>
    </submittedName>
</protein>
<evidence type="ECO:0000313" key="1">
    <source>
        <dbReference type="EMBL" id="GAU49200.1"/>
    </source>
</evidence>
<reference evidence="2" key="1">
    <citation type="journal article" date="2017" name="Front. Plant Sci.">
        <title>Climate Clever Clovers: New Paradigm to Reduce the Environmental Footprint of Ruminants by Breeding Low Methanogenic Forages Utilizing Haplotype Variation.</title>
        <authorList>
            <person name="Kaur P."/>
            <person name="Appels R."/>
            <person name="Bayer P.E."/>
            <person name="Keeble-Gagnere G."/>
            <person name="Wang J."/>
            <person name="Hirakawa H."/>
            <person name="Shirasawa K."/>
            <person name="Vercoe P."/>
            <person name="Stefanova K."/>
            <person name="Durmic Z."/>
            <person name="Nichols P."/>
            <person name="Revell C."/>
            <person name="Isobe S.N."/>
            <person name="Edwards D."/>
            <person name="Erskine W."/>
        </authorList>
    </citation>
    <scope>NUCLEOTIDE SEQUENCE [LARGE SCALE GENOMIC DNA]</scope>
    <source>
        <strain evidence="2">cv. Daliak</strain>
    </source>
</reference>
<dbReference type="Proteomes" id="UP000242715">
    <property type="component" value="Unassembled WGS sequence"/>
</dbReference>
<gene>
    <name evidence="1" type="ORF">TSUD_260500</name>
</gene>